<evidence type="ECO:0000256" key="7">
    <source>
        <dbReference type="ARBA" id="ARBA00022676"/>
    </source>
</evidence>
<comment type="caution">
    <text evidence="25">The sequence shown here is derived from an EMBL/GenBank/DDBJ whole genome shotgun (WGS) entry which is preliminary data.</text>
</comment>
<comment type="cofactor">
    <cofactor evidence="1">
        <name>Mn(2+)</name>
        <dbReference type="ChEBI" id="CHEBI:29035"/>
    </cofactor>
</comment>
<evidence type="ECO:0000256" key="2">
    <source>
        <dbReference type="ARBA" id="ARBA00004606"/>
    </source>
</evidence>
<evidence type="ECO:0000259" key="24">
    <source>
        <dbReference type="Pfam" id="PF02434"/>
    </source>
</evidence>
<evidence type="ECO:0000256" key="20">
    <source>
        <dbReference type="ARBA" id="ARBA00042009"/>
    </source>
</evidence>
<evidence type="ECO:0000256" key="3">
    <source>
        <dbReference type="ARBA" id="ARBA00004922"/>
    </source>
</evidence>
<comment type="pathway">
    <text evidence="3">Protein modification; protein glycosylation.</text>
</comment>
<keyword evidence="10" id="KW-0479">Metal-binding</keyword>
<evidence type="ECO:0000256" key="19">
    <source>
        <dbReference type="ARBA" id="ARBA00041226"/>
    </source>
</evidence>
<dbReference type="EC" id="2.4.1.122" evidence="6"/>
<comment type="function">
    <text evidence="22">Glycosyltransferase that generates the core 1 O-glycan Gal-beta1-3GalNAc-alpha1-Ser/Thr (T antigen), which is a precursor for many extended O-glycans in glycoproteins.</text>
</comment>
<evidence type="ECO:0000256" key="8">
    <source>
        <dbReference type="ARBA" id="ARBA00022679"/>
    </source>
</evidence>
<dbReference type="InterPro" id="IPR026050">
    <property type="entry name" value="C1GALT1/C1GALT1_chp1"/>
</dbReference>
<dbReference type="GO" id="GO:0030145">
    <property type="term" value="F:manganese ion binding"/>
    <property type="evidence" value="ECO:0007669"/>
    <property type="project" value="UniProtKB-ARBA"/>
</dbReference>
<evidence type="ECO:0000256" key="22">
    <source>
        <dbReference type="ARBA" id="ARBA00059245"/>
    </source>
</evidence>
<keyword evidence="16" id="KW-0325">Glycoprotein</keyword>
<organism evidence="25 26">
    <name type="scientific">Bursaphelenchus okinawaensis</name>
    <dbReference type="NCBI Taxonomy" id="465554"/>
    <lineage>
        <taxon>Eukaryota</taxon>
        <taxon>Metazoa</taxon>
        <taxon>Ecdysozoa</taxon>
        <taxon>Nematoda</taxon>
        <taxon>Chromadorea</taxon>
        <taxon>Rhabditida</taxon>
        <taxon>Tylenchina</taxon>
        <taxon>Tylenchomorpha</taxon>
        <taxon>Aphelenchoidea</taxon>
        <taxon>Aphelenchoididae</taxon>
        <taxon>Bursaphelenchus</taxon>
    </lineage>
</organism>
<dbReference type="OrthoDB" id="414175at2759"/>
<evidence type="ECO:0000256" key="23">
    <source>
        <dbReference type="SAM" id="Phobius"/>
    </source>
</evidence>
<accession>A0A811L9J9</accession>
<dbReference type="AlphaFoldDB" id="A0A811L9J9"/>
<evidence type="ECO:0000313" key="26">
    <source>
        <dbReference type="Proteomes" id="UP000614601"/>
    </source>
</evidence>
<keyword evidence="7" id="KW-0328">Glycosyltransferase</keyword>
<name>A0A811L9J9_9BILA</name>
<gene>
    <name evidence="25" type="ORF">BOKJ2_LOCUS11010</name>
</gene>
<evidence type="ECO:0000256" key="4">
    <source>
        <dbReference type="ARBA" id="ARBA00006462"/>
    </source>
</evidence>
<comment type="subunit">
    <text evidence="5">Homodimer; disulfide-linked.</text>
</comment>
<feature type="domain" description="Fringe-like glycosyltransferase" evidence="24">
    <location>
        <begin position="121"/>
        <end position="278"/>
    </location>
</feature>
<evidence type="ECO:0000256" key="17">
    <source>
        <dbReference type="ARBA" id="ARBA00023211"/>
    </source>
</evidence>
<proteinExistence type="inferred from homology"/>
<reference evidence="25" key="1">
    <citation type="submission" date="2020-09" db="EMBL/GenBank/DDBJ databases">
        <authorList>
            <person name="Kikuchi T."/>
        </authorList>
    </citation>
    <scope>NUCLEOTIDE SEQUENCE</scope>
    <source>
        <strain evidence="25">SH1</strain>
    </source>
</reference>
<evidence type="ECO:0000256" key="11">
    <source>
        <dbReference type="ARBA" id="ARBA00022741"/>
    </source>
</evidence>
<comment type="similarity">
    <text evidence="4">Belongs to the glycosyltransferase 31 family. Beta3-Gal-T subfamily.</text>
</comment>
<evidence type="ECO:0000256" key="14">
    <source>
        <dbReference type="ARBA" id="ARBA00023136"/>
    </source>
</evidence>
<dbReference type="PANTHER" id="PTHR23033">
    <property type="entry name" value="BETA1,3-GALACTOSYLTRANSFERASE"/>
    <property type="match status" value="1"/>
</dbReference>
<keyword evidence="11" id="KW-0547">Nucleotide-binding</keyword>
<dbReference type="Pfam" id="PF02434">
    <property type="entry name" value="Fringe"/>
    <property type="match status" value="1"/>
</dbReference>
<comment type="subcellular location">
    <subcellularLocation>
        <location evidence="2">Membrane</location>
        <topology evidence="2">Single-pass type II membrane protein</topology>
    </subcellularLocation>
</comment>
<evidence type="ECO:0000256" key="10">
    <source>
        <dbReference type="ARBA" id="ARBA00022723"/>
    </source>
</evidence>
<evidence type="ECO:0000256" key="13">
    <source>
        <dbReference type="ARBA" id="ARBA00022989"/>
    </source>
</evidence>
<evidence type="ECO:0000256" key="5">
    <source>
        <dbReference type="ARBA" id="ARBA00011748"/>
    </source>
</evidence>
<dbReference type="Proteomes" id="UP000783686">
    <property type="component" value="Unassembled WGS sequence"/>
</dbReference>
<keyword evidence="14 23" id="KW-0472">Membrane</keyword>
<dbReference type="FunFam" id="3.90.550.50:FF:000017">
    <property type="entry name" value="Glycoprotein-N-acetylgalactosamine 3-beta-galactosyltransferase 1"/>
    <property type="match status" value="1"/>
</dbReference>
<keyword evidence="17" id="KW-0464">Manganese</keyword>
<keyword evidence="12" id="KW-0735">Signal-anchor</keyword>
<dbReference type="GO" id="GO:0016263">
    <property type="term" value="F:glycoprotein-N-acetylgalactosamine 3-beta-galactosyltransferase activity"/>
    <property type="evidence" value="ECO:0007669"/>
    <property type="project" value="UniProtKB-EC"/>
</dbReference>
<keyword evidence="15" id="KW-1015">Disulfide bond</keyword>
<dbReference type="GO" id="GO:0016020">
    <property type="term" value="C:membrane"/>
    <property type="evidence" value="ECO:0007669"/>
    <property type="project" value="UniProtKB-SubCell"/>
</dbReference>
<evidence type="ECO:0000256" key="21">
    <source>
        <dbReference type="ARBA" id="ARBA00043065"/>
    </source>
</evidence>
<evidence type="ECO:0000256" key="1">
    <source>
        <dbReference type="ARBA" id="ARBA00001936"/>
    </source>
</evidence>
<evidence type="ECO:0000256" key="9">
    <source>
        <dbReference type="ARBA" id="ARBA00022692"/>
    </source>
</evidence>
<keyword evidence="26" id="KW-1185">Reference proteome</keyword>
<dbReference type="EMBL" id="CAJFCW020000005">
    <property type="protein sequence ID" value="CAG9119793.1"/>
    <property type="molecule type" value="Genomic_DNA"/>
</dbReference>
<feature type="transmembrane region" description="Helical" evidence="23">
    <location>
        <begin position="46"/>
        <end position="63"/>
    </location>
</feature>
<protein>
    <recommendedName>
        <fullName evidence="18">Glycoprotein-N-acetylgalactosamine 3-beta-galactosyltransferase 1</fullName>
        <ecNumber evidence="6">2.4.1.122</ecNumber>
    </recommendedName>
    <alternativeName>
        <fullName evidence="20">Core 1 O-glycan T-synthase</fullName>
    </alternativeName>
    <alternativeName>
        <fullName evidence="21">Core 1 UDP-galactose:N-acetylgalactosamine-alpha-R beta 1,3-galactosyltransferase 1</fullName>
    </alternativeName>
    <alternativeName>
        <fullName evidence="19">Core 1 beta1,3-galactosyltransferase 1</fullName>
    </alternativeName>
</protein>
<dbReference type="InterPro" id="IPR003378">
    <property type="entry name" value="Fringe-like_glycosylTrfase"/>
</dbReference>
<dbReference type="Gene3D" id="3.90.550.50">
    <property type="match status" value="1"/>
</dbReference>
<evidence type="ECO:0000256" key="12">
    <source>
        <dbReference type="ARBA" id="ARBA00022968"/>
    </source>
</evidence>
<evidence type="ECO:0000256" key="6">
    <source>
        <dbReference type="ARBA" id="ARBA00012557"/>
    </source>
</evidence>
<keyword evidence="9 23" id="KW-0812">Transmembrane</keyword>
<evidence type="ECO:0000313" key="25">
    <source>
        <dbReference type="EMBL" id="CAD5224300.1"/>
    </source>
</evidence>
<evidence type="ECO:0000256" key="18">
    <source>
        <dbReference type="ARBA" id="ARBA00040898"/>
    </source>
</evidence>
<sequence>MFHTIAQKRGLRVSGVMSKALFRVAGDLKSRFAKHCRCVRMTRNPVILYVFGVICGAFLYSYYPLIKDSTVDDVIIGSSSRESGEEHNVMMYNHDHEETAVIKELNSQVRILCWIMTHNTKNNNIRATAVNRTWAPKCTKYLFVTTNMTTLPSIDLNITEGRGHLWQKTKRAFKYVYDHYGQEYDWFVKADDDTFFYIENLKFMLLGYDYRDALFFGCRFKVIVKDGYMSGGAGYVLSREAVRRFVEQALPDPIKCKSADVGNEDVEIGKCLHNVGVTFGDSRDNKGKHRMLPMPPNIHFDFRLHSNRSAVPNWFFKYIYHPYDQKGECCSDYMISFHYVGTSQMYTLFNLAYHVRVFGISDENLLLQGEDLRDRIRSLAVQAKPLGT</sequence>
<evidence type="ECO:0000256" key="16">
    <source>
        <dbReference type="ARBA" id="ARBA00023180"/>
    </source>
</evidence>
<dbReference type="GO" id="GO:0000166">
    <property type="term" value="F:nucleotide binding"/>
    <property type="evidence" value="ECO:0007669"/>
    <property type="project" value="UniProtKB-KW"/>
</dbReference>
<evidence type="ECO:0000256" key="15">
    <source>
        <dbReference type="ARBA" id="ARBA00023157"/>
    </source>
</evidence>
<keyword evidence="13 23" id="KW-1133">Transmembrane helix</keyword>
<dbReference type="EMBL" id="CAJFDH010000005">
    <property type="protein sequence ID" value="CAD5224300.1"/>
    <property type="molecule type" value="Genomic_DNA"/>
</dbReference>
<keyword evidence="8" id="KW-0808">Transferase</keyword>
<dbReference type="UniPathway" id="UPA00378"/>
<dbReference type="PANTHER" id="PTHR23033:SF14">
    <property type="entry name" value="GLYCOPROTEIN-N-ACETYLGALACTOSAMINE 3-BETA-GALACTOSYLTRANSFERASE 1-RELATED"/>
    <property type="match status" value="1"/>
</dbReference>
<dbReference type="Proteomes" id="UP000614601">
    <property type="component" value="Unassembled WGS sequence"/>
</dbReference>